<dbReference type="RefSeq" id="XP_003028933.1">
    <property type="nucleotide sequence ID" value="XM_003028887.1"/>
</dbReference>
<dbReference type="VEuPathDB" id="FungiDB:SCHCODRAFT_02637192"/>
<gene>
    <name evidence="2" type="ORF">SCHCODRAFT_258199</name>
</gene>
<feature type="region of interest" description="Disordered" evidence="1">
    <location>
        <begin position="268"/>
        <end position="297"/>
    </location>
</feature>
<dbReference type="AlphaFoldDB" id="D8QDR8"/>
<feature type="compositionally biased region" description="Acidic residues" evidence="1">
    <location>
        <begin position="499"/>
        <end position="509"/>
    </location>
</feature>
<reference evidence="2 3" key="1">
    <citation type="journal article" date="2010" name="Nat. Biotechnol.">
        <title>Genome sequence of the model mushroom Schizophyllum commune.</title>
        <authorList>
            <person name="Ohm R.A."/>
            <person name="de Jong J.F."/>
            <person name="Lugones L.G."/>
            <person name="Aerts A."/>
            <person name="Kothe E."/>
            <person name="Stajich J.E."/>
            <person name="de Vries R.P."/>
            <person name="Record E."/>
            <person name="Levasseur A."/>
            <person name="Baker S.E."/>
            <person name="Bartholomew K.A."/>
            <person name="Coutinho P.M."/>
            <person name="Erdmann S."/>
            <person name="Fowler T.J."/>
            <person name="Gathman A.C."/>
            <person name="Lombard V."/>
            <person name="Henrissat B."/>
            <person name="Knabe N."/>
            <person name="Kuees U."/>
            <person name="Lilly W.W."/>
            <person name="Lindquist E."/>
            <person name="Lucas S."/>
            <person name="Magnuson J.K."/>
            <person name="Piumi F."/>
            <person name="Raudaskoski M."/>
            <person name="Salamov A."/>
            <person name="Schmutz J."/>
            <person name="Schwarze F.W.M.R."/>
            <person name="vanKuyk P.A."/>
            <person name="Horton J.S."/>
            <person name="Grigoriev I.V."/>
            <person name="Woesten H.A.B."/>
        </authorList>
    </citation>
    <scope>NUCLEOTIDE SEQUENCE [LARGE SCALE GENOMIC DNA]</scope>
    <source>
        <strain evidence="3">H4-8 / FGSC 9210</strain>
    </source>
</reference>
<feature type="region of interest" description="Disordered" evidence="1">
    <location>
        <begin position="415"/>
        <end position="608"/>
    </location>
</feature>
<proteinExistence type="predicted"/>
<protein>
    <submittedName>
        <fullName evidence="2">Expressed protein</fullName>
    </submittedName>
</protein>
<dbReference type="GeneID" id="9590960"/>
<feature type="region of interest" description="Disordered" evidence="1">
    <location>
        <begin position="1"/>
        <end position="58"/>
    </location>
</feature>
<feature type="compositionally biased region" description="Acidic residues" evidence="1">
    <location>
        <begin position="555"/>
        <end position="598"/>
    </location>
</feature>
<feature type="region of interest" description="Disordered" evidence="1">
    <location>
        <begin position="327"/>
        <end position="349"/>
    </location>
</feature>
<dbReference type="EMBL" id="GL377310">
    <property type="protein sequence ID" value="EFI94030.1"/>
    <property type="molecule type" value="Genomic_DNA"/>
</dbReference>
<name>D8QDR8_SCHCM</name>
<dbReference type="InParanoid" id="D8QDR8"/>
<evidence type="ECO:0000313" key="3">
    <source>
        <dbReference type="Proteomes" id="UP000007431"/>
    </source>
</evidence>
<organism evidence="3">
    <name type="scientific">Schizophyllum commune (strain H4-8 / FGSC 9210)</name>
    <name type="common">Split gill fungus</name>
    <dbReference type="NCBI Taxonomy" id="578458"/>
    <lineage>
        <taxon>Eukaryota</taxon>
        <taxon>Fungi</taxon>
        <taxon>Dikarya</taxon>
        <taxon>Basidiomycota</taxon>
        <taxon>Agaricomycotina</taxon>
        <taxon>Agaricomycetes</taxon>
        <taxon>Agaricomycetidae</taxon>
        <taxon>Agaricales</taxon>
        <taxon>Schizophyllaceae</taxon>
        <taxon>Schizophyllum</taxon>
    </lineage>
</organism>
<feature type="compositionally biased region" description="Basic and acidic residues" evidence="1">
    <location>
        <begin position="415"/>
        <end position="434"/>
    </location>
</feature>
<dbReference type="OrthoDB" id="2940229at2759"/>
<feature type="compositionally biased region" description="Acidic residues" evidence="1">
    <location>
        <begin position="273"/>
        <end position="296"/>
    </location>
</feature>
<feature type="compositionally biased region" description="Basic and acidic residues" evidence="1">
    <location>
        <begin position="523"/>
        <end position="551"/>
    </location>
</feature>
<dbReference type="OMA" id="DWDPFGD"/>
<dbReference type="HOGENOM" id="CLU_433574_0_0_1"/>
<dbReference type="Proteomes" id="UP000007431">
    <property type="component" value="Unassembled WGS sequence"/>
</dbReference>
<feature type="compositionally biased region" description="Low complexity" evidence="1">
    <location>
        <begin position="456"/>
        <end position="496"/>
    </location>
</feature>
<dbReference type="KEGG" id="scm:SCHCO_02637192"/>
<dbReference type="eggNOG" id="ENOG502SSH3">
    <property type="taxonomic scope" value="Eukaryota"/>
</dbReference>
<keyword evidence="3" id="KW-1185">Reference proteome</keyword>
<feature type="compositionally biased region" description="Low complexity" evidence="1">
    <location>
        <begin position="336"/>
        <end position="345"/>
    </location>
</feature>
<evidence type="ECO:0000313" key="2">
    <source>
        <dbReference type="EMBL" id="EFI94030.1"/>
    </source>
</evidence>
<evidence type="ECO:0000256" key="1">
    <source>
        <dbReference type="SAM" id="MobiDB-lite"/>
    </source>
</evidence>
<accession>D8QDR8</accession>
<sequence>MLGKRRLSAGQLESPAKRRATSVPCTPQKPRPQRASYVPRPSLDFSGLPETPLDSPGNPLGRHHVVKLSRRLPDPSSFGKHVVLRMQLVVHSAKRVHPVYRIVQLPLNYTFTHLRALIAYLFGGPHDGDDHSGGRHVFEVKRDVVMHSKKRPGEIFSAVTTVKLSGSKHPFTHQDEEKVFDDDEDELQEDDTRWEGEEDFTIAQVFPMGLNSSDAVKDSLTRAIVWKSNTNPAVQLHLTINTEAVKTRRGKGNAPFVFRSHGQTSLLARNDLGDYDDVEEDAGGDTETDEEGDETDPMIARWNREGAFEKFFRRRAIRTLGELEVDEPKTPGLTYSSSPTQASSSPVLPTPANATNVYPFPSVYASGPSSSYMHGNELPFSTFPKFTPLPSAHLRKRVDSTEKFIALEKRKPWMTKYDEVDSDRGSSAEPEETRLGPARKRKVAVSVKAGGERVRASALLKAEASRSRSSALLKASAPISMKAVSSKPASSKPGPSHEADDEELDDDFLTEMLRQSQEEDEDAARAEEDAGHDEEGAAHDEEGVAHDHEENPFLVDEDERAEQEEDERAGDEEDGLAGDNDDELAGDNDDELAGDDELVYERPSDDLLDEDLFIDLTREDEVYEREVSVEP</sequence>